<protein>
    <submittedName>
        <fullName evidence="1">Uncharacterized protein</fullName>
    </submittedName>
</protein>
<evidence type="ECO:0000313" key="1">
    <source>
        <dbReference type="EMBL" id="GAI70767.1"/>
    </source>
</evidence>
<dbReference type="EMBL" id="BARW01002371">
    <property type="protein sequence ID" value="GAI70767.1"/>
    <property type="molecule type" value="Genomic_DNA"/>
</dbReference>
<sequence>LDFDEYGATLPKIIHVAGTTYAIAYQGYETDGYLVTIPIQNDGTIGAVIDSLEFDTANGVAPWIIHIAGNVYAIAYVGPSSNGTLKTLPIANDGTIGAVIDTFTFDPGATIIEPVIVHIAGNVYAIFYGGPDNDGWLKTVTINDDGTIGGEIDSLEFDTAYGVYSDPIRIAGNVWAIAYTADALFGPGRIKTFTIADNGTIASIASYDYESNQTGPPDIFHISGNVYGIAYGGPGYDGWLKTVTINDDGSIGTVISFLEFDTTYGKNPWVIPIGANVWAIAYDGPDGDGWLRTIKIENGGTITGEVDSLEYDPSMGMYQSMVHVSGDTYAIAYFGPGNDGWLKTVEITTPVAPRLVINKAYALSREEL</sequence>
<dbReference type="AlphaFoldDB" id="X1QQD0"/>
<accession>X1QQD0</accession>
<organism evidence="1">
    <name type="scientific">marine sediment metagenome</name>
    <dbReference type="NCBI Taxonomy" id="412755"/>
    <lineage>
        <taxon>unclassified sequences</taxon>
        <taxon>metagenomes</taxon>
        <taxon>ecological metagenomes</taxon>
    </lineage>
</organism>
<name>X1QQD0_9ZZZZ</name>
<reference evidence="1" key="1">
    <citation type="journal article" date="2014" name="Front. Microbiol.">
        <title>High frequency of phylogenetically diverse reductive dehalogenase-homologous genes in deep subseafloor sedimentary metagenomes.</title>
        <authorList>
            <person name="Kawai M."/>
            <person name="Futagami T."/>
            <person name="Toyoda A."/>
            <person name="Takaki Y."/>
            <person name="Nishi S."/>
            <person name="Hori S."/>
            <person name="Arai W."/>
            <person name="Tsubouchi T."/>
            <person name="Morono Y."/>
            <person name="Uchiyama I."/>
            <person name="Ito T."/>
            <person name="Fujiyama A."/>
            <person name="Inagaki F."/>
            <person name="Takami H."/>
        </authorList>
    </citation>
    <scope>NUCLEOTIDE SEQUENCE</scope>
    <source>
        <strain evidence="1">Expedition CK06-06</strain>
    </source>
</reference>
<gene>
    <name evidence="1" type="ORF">S12H4_06671</name>
</gene>
<feature type="non-terminal residue" evidence="1">
    <location>
        <position position="1"/>
    </location>
</feature>
<proteinExistence type="predicted"/>
<comment type="caution">
    <text evidence="1">The sequence shown here is derived from an EMBL/GenBank/DDBJ whole genome shotgun (WGS) entry which is preliminary data.</text>
</comment>